<name>A0AAX6FNL7_IRIPA</name>
<comment type="caution">
    <text evidence="1">The sequence shown here is derived from an EMBL/GenBank/DDBJ whole genome shotgun (WGS) entry which is preliminary data.</text>
</comment>
<reference evidence="1" key="2">
    <citation type="submission" date="2023-04" db="EMBL/GenBank/DDBJ databases">
        <authorList>
            <person name="Bruccoleri R.E."/>
            <person name="Oakeley E.J."/>
            <person name="Faust A.-M."/>
            <person name="Dessus-Babus S."/>
            <person name="Altorfer M."/>
            <person name="Burckhardt D."/>
            <person name="Oertli M."/>
            <person name="Naumann U."/>
            <person name="Petersen F."/>
            <person name="Wong J."/>
        </authorList>
    </citation>
    <scope>NUCLEOTIDE SEQUENCE</scope>
    <source>
        <strain evidence="1">GSM-AAB239-AS_SAM_17_03QT</strain>
        <tissue evidence="1">Leaf</tissue>
    </source>
</reference>
<gene>
    <name evidence="1" type="ORF">M6B38_409905</name>
</gene>
<reference evidence="1" key="1">
    <citation type="journal article" date="2023" name="GigaByte">
        <title>Genome assembly of the bearded iris, Iris pallida Lam.</title>
        <authorList>
            <person name="Bruccoleri R.E."/>
            <person name="Oakeley E.J."/>
            <person name="Faust A.M.E."/>
            <person name="Altorfer M."/>
            <person name="Dessus-Babus S."/>
            <person name="Burckhardt D."/>
            <person name="Oertli M."/>
            <person name="Naumann U."/>
            <person name="Petersen F."/>
            <person name="Wong J."/>
        </authorList>
    </citation>
    <scope>NUCLEOTIDE SEQUENCE</scope>
    <source>
        <strain evidence="1">GSM-AAB239-AS_SAM_17_03QT</strain>
    </source>
</reference>
<organism evidence="1 2">
    <name type="scientific">Iris pallida</name>
    <name type="common">Sweet iris</name>
    <dbReference type="NCBI Taxonomy" id="29817"/>
    <lineage>
        <taxon>Eukaryota</taxon>
        <taxon>Viridiplantae</taxon>
        <taxon>Streptophyta</taxon>
        <taxon>Embryophyta</taxon>
        <taxon>Tracheophyta</taxon>
        <taxon>Spermatophyta</taxon>
        <taxon>Magnoliopsida</taxon>
        <taxon>Liliopsida</taxon>
        <taxon>Asparagales</taxon>
        <taxon>Iridaceae</taxon>
        <taxon>Iridoideae</taxon>
        <taxon>Irideae</taxon>
        <taxon>Iris</taxon>
    </lineage>
</organism>
<evidence type="ECO:0000313" key="1">
    <source>
        <dbReference type="EMBL" id="KAJ6817932.1"/>
    </source>
</evidence>
<accession>A0AAX6FNL7</accession>
<keyword evidence="2" id="KW-1185">Reference proteome</keyword>
<evidence type="ECO:0000313" key="2">
    <source>
        <dbReference type="Proteomes" id="UP001140949"/>
    </source>
</evidence>
<sequence>MVSHGDSASDLARTSWLGRRGSTIQAAVFEWAPANFQIRSARQLDLQGKPAIEIDEAPVRRSTPLARLRAWRGAEMCLGVEVRLARSGWPEQWRRRRRSSAGKHWWKERECVQSDVDCADMCQ</sequence>
<proteinExistence type="predicted"/>
<dbReference type="AlphaFoldDB" id="A0AAX6FNL7"/>
<protein>
    <submittedName>
        <fullName evidence="1">Uncharacterized protein</fullName>
    </submittedName>
</protein>
<dbReference type="EMBL" id="JANAVB010027596">
    <property type="protein sequence ID" value="KAJ6817932.1"/>
    <property type="molecule type" value="Genomic_DNA"/>
</dbReference>
<dbReference type="Proteomes" id="UP001140949">
    <property type="component" value="Unassembled WGS sequence"/>
</dbReference>